<dbReference type="SMART" id="SM00490">
    <property type="entry name" value="HELICc"/>
    <property type="match status" value="1"/>
</dbReference>
<dbReference type="Pfam" id="PF00271">
    <property type="entry name" value="Helicase_C"/>
    <property type="match status" value="1"/>
</dbReference>
<reference evidence="3" key="1">
    <citation type="submission" date="2020-05" db="EMBL/GenBank/DDBJ databases">
        <authorList>
            <person name="Chiriac C."/>
            <person name="Salcher M."/>
            <person name="Ghai R."/>
            <person name="Kavagutti S V."/>
        </authorList>
    </citation>
    <scope>NUCLEOTIDE SEQUENCE</scope>
</reference>
<organism evidence="3">
    <name type="scientific">uncultured Caudovirales phage</name>
    <dbReference type="NCBI Taxonomy" id="2100421"/>
    <lineage>
        <taxon>Viruses</taxon>
        <taxon>Duplodnaviria</taxon>
        <taxon>Heunggongvirae</taxon>
        <taxon>Uroviricota</taxon>
        <taxon>Caudoviricetes</taxon>
        <taxon>Peduoviridae</taxon>
        <taxon>Maltschvirus</taxon>
        <taxon>Maltschvirus maltsch</taxon>
    </lineage>
</organism>
<dbReference type="InterPro" id="IPR027417">
    <property type="entry name" value="P-loop_NTPase"/>
</dbReference>
<keyword evidence="3" id="KW-0547">Nucleotide-binding</keyword>
<dbReference type="PROSITE" id="PS51192">
    <property type="entry name" value="HELICASE_ATP_BIND_1"/>
    <property type="match status" value="1"/>
</dbReference>
<dbReference type="InterPro" id="IPR006935">
    <property type="entry name" value="Helicase/UvrB_N"/>
</dbReference>
<dbReference type="EMBL" id="LR797049">
    <property type="protein sequence ID" value="CAB4183589.1"/>
    <property type="molecule type" value="Genomic_DNA"/>
</dbReference>
<dbReference type="Pfam" id="PF04851">
    <property type="entry name" value="ResIII"/>
    <property type="match status" value="1"/>
</dbReference>
<keyword evidence="3" id="KW-0347">Helicase</keyword>
<evidence type="ECO:0000259" key="1">
    <source>
        <dbReference type="PROSITE" id="PS51192"/>
    </source>
</evidence>
<dbReference type="InterPro" id="IPR001650">
    <property type="entry name" value="Helicase_C-like"/>
</dbReference>
<dbReference type="GO" id="GO:0003677">
    <property type="term" value="F:DNA binding"/>
    <property type="evidence" value="ECO:0007669"/>
    <property type="project" value="InterPro"/>
</dbReference>
<evidence type="ECO:0000259" key="2">
    <source>
        <dbReference type="PROSITE" id="PS51194"/>
    </source>
</evidence>
<dbReference type="PROSITE" id="PS51194">
    <property type="entry name" value="HELICASE_CTER"/>
    <property type="match status" value="1"/>
</dbReference>
<proteinExistence type="predicted"/>
<dbReference type="InterPro" id="IPR050742">
    <property type="entry name" value="Helicase_Restrict-Modif_Enz"/>
</dbReference>
<feature type="domain" description="Helicase C-terminal" evidence="2">
    <location>
        <begin position="202"/>
        <end position="355"/>
    </location>
</feature>
<dbReference type="Gene3D" id="3.40.50.300">
    <property type="entry name" value="P-loop containing nucleotide triphosphate hydrolases"/>
    <property type="match status" value="2"/>
</dbReference>
<dbReference type="CDD" id="cd18799">
    <property type="entry name" value="SF2_C_EcoAI-like"/>
    <property type="match status" value="1"/>
</dbReference>
<dbReference type="SMART" id="SM00487">
    <property type="entry name" value="DEXDc"/>
    <property type="match status" value="1"/>
</dbReference>
<dbReference type="SUPFAM" id="SSF52540">
    <property type="entry name" value="P-loop containing nucleoside triphosphate hydrolases"/>
    <property type="match status" value="1"/>
</dbReference>
<gene>
    <name evidence="3" type="ORF">UFOVP1106_15</name>
</gene>
<dbReference type="PANTHER" id="PTHR47396:SF1">
    <property type="entry name" value="ATP-DEPENDENT HELICASE IRC3-RELATED"/>
    <property type="match status" value="1"/>
</dbReference>
<protein>
    <submittedName>
        <fullName evidence="3">SSL2 DNA or RNA helicases of superfamily II</fullName>
    </submittedName>
</protein>
<name>A0A6J5QGF3_9CAUD</name>
<feature type="domain" description="Helicase ATP-binding" evidence="1">
    <location>
        <begin position="17"/>
        <end position="161"/>
    </location>
</feature>
<keyword evidence="3" id="KW-0378">Hydrolase</keyword>
<evidence type="ECO:0000313" key="3">
    <source>
        <dbReference type="EMBL" id="CAB4183589.1"/>
    </source>
</evidence>
<dbReference type="GO" id="GO:0016787">
    <property type="term" value="F:hydrolase activity"/>
    <property type="evidence" value="ECO:0007669"/>
    <property type="project" value="InterPro"/>
</dbReference>
<dbReference type="GO" id="GO:0005524">
    <property type="term" value="F:ATP binding"/>
    <property type="evidence" value="ECO:0007669"/>
    <property type="project" value="InterPro"/>
</dbReference>
<accession>A0A6J5QGF3</accession>
<dbReference type="PANTHER" id="PTHR47396">
    <property type="entry name" value="TYPE I RESTRICTION ENZYME ECOKI R PROTEIN"/>
    <property type="match status" value="1"/>
</dbReference>
<dbReference type="InterPro" id="IPR014001">
    <property type="entry name" value="Helicase_ATP-bd"/>
</dbReference>
<dbReference type="GO" id="GO:0004386">
    <property type="term" value="F:helicase activity"/>
    <property type="evidence" value="ECO:0007669"/>
    <property type="project" value="UniProtKB-KW"/>
</dbReference>
<keyword evidence="3" id="KW-0067">ATP-binding</keyword>
<sequence length="473" mass="54634">MLQLRNYQLNAISELRESFKNGHKRIILALPTGSGKTVVFSEMVRLAAEKNTQTLILTDRIELFEQTFRAIEKHKLQIQIINANTTAIDTNALITVAMVETFHRRNYSLMPKFIIIDEAHKGNFTKILDTYSEAKVIGATATPIGKHIPKYYSEIIQTIDTPELVEHNYLADCKAFQMQDDFSDLKVKRNEYTDESLFQHFNKRKLYSGVIEEWKIRANNKKTIVFNCNIEHSNNMAMEFTNAGIVSESITSKTPKAERERILQAFKKGLFQVLNNCGILTTGYDEPSIECVIMNRKTLSLPLFLQCCGRGSRPYEGKKYFTILDFGMNHDQHGMWNEERNWNLKEKKKKKEGAAPVKECPNCNAMLLASAKICKYCNHIFEMKAVEEKNGVMVEVVPKKFIGKRIGELSIDELIELQPTKKYKASMIWRVIRSKGILALHEYAAKMNYKKGWLQRQEQDLENTQFNNYAIRE</sequence>